<dbReference type="Proteomes" id="UP000015453">
    <property type="component" value="Unassembled WGS sequence"/>
</dbReference>
<feature type="transmembrane region" description="Helical" evidence="8">
    <location>
        <begin position="318"/>
        <end position="338"/>
    </location>
</feature>
<dbReference type="InterPro" id="IPR036259">
    <property type="entry name" value="MFS_trans_sf"/>
</dbReference>
<protein>
    <submittedName>
        <fullName evidence="9">Uncharacterized protein</fullName>
    </submittedName>
</protein>
<evidence type="ECO:0000256" key="5">
    <source>
        <dbReference type="ARBA" id="ARBA00022989"/>
    </source>
</evidence>
<evidence type="ECO:0000256" key="7">
    <source>
        <dbReference type="ARBA" id="ARBA00044504"/>
    </source>
</evidence>
<evidence type="ECO:0000313" key="9">
    <source>
        <dbReference type="EMBL" id="EPS57860.1"/>
    </source>
</evidence>
<organism evidence="9 10">
    <name type="scientific">Genlisea aurea</name>
    <dbReference type="NCBI Taxonomy" id="192259"/>
    <lineage>
        <taxon>Eukaryota</taxon>
        <taxon>Viridiplantae</taxon>
        <taxon>Streptophyta</taxon>
        <taxon>Embryophyta</taxon>
        <taxon>Tracheophyta</taxon>
        <taxon>Spermatophyta</taxon>
        <taxon>Magnoliopsida</taxon>
        <taxon>eudicotyledons</taxon>
        <taxon>Gunneridae</taxon>
        <taxon>Pentapetalae</taxon>
        <taxon>asterids</taxon>
        <taxon>lamiids</taxon>
        <taxon>Lamiales</taxon>
        <taxon>Lentibulariaceae</taxon>
        <taxon>Genlisea</taxon>
    </lineage>
</organism>
<feature type="transmembrane region" description="Helical" evidence="8">
    <location>
        <begin position="221"/>
        <end position="243"/>
    </location>
</feature>
<feature type="transmembrane region" description="Helical" evidence="8">
    <location>
        <begin position="255"/>
        <end position="275"/>
    </location>
</feature>
<sequence length="426" mass="46038">LLLGIGFLVQGLRCFPWMAVNFFLKDGLKVDPSTLQILQNSANLPMVAKPLYGILSDSFYIFGQHRVPYIALGALLQAASWISIASFSGSGISFLWITFYLLLGNLGASIVEVANDAMVAETATNKQPAPSKTSSSGGGLQSFVWIAASAGGVVGNLIGGFFINHFSPQLMFAIYGVLLCVQFSVTSFIRESSLSLPETRKPAKFNSQMADLLAALKTPEILYSIVWFALSYAVIPALTGTMFYYQTQHLKIDSWLLGISKVTGQAAMLLWGVVYNRRLKGIPSRRLISAVQVSMAALMASDYLFVKGVYRRRMGIPDSAYVVVVSGLLEVVCFFKMLPFGVLMARLCPPGFEGSVMAVITSALALALIVSGYLGVALGSYVVGEDYGGFGRGLLIQCGCTLLPVFWANRMIPDDEQVSQLKSGKK</sequence>
<comment type="similarity">
    <text evidence="2">Belongs to the major facilitator superfamily. Folate-biopterin transporter (TC 2.A.71) family.</text>
</comment>
<dbReference type="SUPFAM" id="SSF103473">
    <property type="entry name" value="MFS general substrate transporter"/>
    <property type="match status" value="1"/>
</dbReference>
<comment type="caution">
    <text evidence="9">The sequence shown here is derived from an EMBL/GenBank/DDBJ whole genome shotgun (WGS) entry which is preliminary data.</text>
</comment>
<comment type="subcellular location">
    <subcellularLocation>
        <location evidence="1">Membrane</location>
        <topology evidence="1">Multi-pass membrane protein</topology>
    </subcellularLocation>
</comment>
<dbReference type="CDD" id="cd17484">
    <property type="entry name" value="MFS_FBT"/>
    <property type="match status" value="1"/>
</dbReference>
<dbReference type="Gene3D" id="1.20.1250.20">
    <property type="entry name" value="MFS general substrate transporter like domains"/>
    <property type="match status" value="1"/>
</dbReference>
<keyword evidence="5 8" id="KW-1133">Transmembrane helix</keyword>
<feature type="non-terminal residue" evidence="9">
    <location>
        <position position="426"/>
    </location>
</feature>
<feature type="transmembrane region" description="Helical" evidence="8">
    <location>
        <begin position="287"/>
        <end position="306"/>
    </location>
</feature>
<keyword evidence="10" id="KW-1185">Reference proteome</keyword>
<keyword evidence="4 8" id="KW-0812">Transmembrane</keyword>
<evidence type="ECO:0000256" key="6">
    <source>
        <dbReference type="ARBA" id="ARBA00023136"/>
    </source>
</evidence>
<dbReference type="OrthoDB" id="1923497at2759"/>
<evidence type="ECO:0000256" key="3">
    <source>
        <dbReference type="ARBA" id="ARBA00022448"/>
    </source>
</evidence>
<evidence type="ECO:0000256" key="8">
    <source>
        <dbReference type="SAM" id="Phobius"/>
    </source>
</evidence>
<keyword evidence="3" id="KW-0813">Transport</keyword>
<feature type="non-terminal residue" evidence="9">
    <location>
        <position position="1"/>
    </location>
</feature>
<comment type="similarity">
    <text evidence="7">Belongs to the major facilitator superfamily. Phosphate:H(+) symporter (TC 2.A.1.9) family.</text>
</comment>
<dbReference type="AlphaFoldDB" id="S8BTH9"/>
<feature type="transmembrane region" description="Helical" evidence="8">
    <location>
        <begin position="143"/>
        <end position="163"/>
    </location>
</feature>
<dbReference type="InterPro" id="IPR039309">
    <property type="entry name" value="BT1"/>
</dbReference>
<dbReference type="EMBL" id="AUSU01009766">
    <property type="protein sequence ID" value="EPS57860.1"/>
    <property type="molecule type" value="Genomic_DNA"/>
</dbReference>
<gene>
    <name evidence="9" type="ORF">M569_16957</name>
</gene>
<feature type="transmembrane region" description="Helical" evidence="8">
    <location>
        <begin position="69"/>
        <end position="97"/>
    </location>
</feature>
<evidence type="ECO:0000313" key="10">
    <source>
        <dbReference type="Proteomes" id="UP000015453"/>
    </source>
</evidence>
<name>S8BTH9_9LAMI</name>
<evidence type="ECO:0000256" key="4">
    <source>
        <dbReference type="ARBA" id="ARBA00022692"/>
    </source>
</evidence>
<evidence type="ECO:0000256" key="1">
    <source>
        <dbReference type="ARBA" id="ARBA00004141"/>
    </source>
</evidence>
<evidence type="ECO:0000256" key="2">
    <source>
        <dbReference type="ARBA" id="ARBA00007015"/>
    </source>
</evidence>
<feature type="transmembrane region" description="Helical" evidence="8">
    <location>
        <begin position="358"/>
        <end position="383"/>
    </location>
</feature>
<dbReference type="PANTHER" id="PTHR31585">
    <property type="entry name" value="FOLATE-BIOPTERIN TRANSPORTER 1, CHLOROPLASTIC"/>
    <property type="match status" value="1"/>
</dbReference>
<dbReference type="PANTHER" id="PTHR31585:SF2">
    <property type="entry name" value="FOLATE-BIOPTERIN TRANSPORTER 7-RELATED"/>
    <property type="match status" value="1"/>
</dbReference>
<accession>S8BTH9</accession>
<dbReference type="GO" id="GO:0016020">
    <property type="term" value="C:membrane"/>
    <property type="evidence" value="ECO:0007669"/>
    <property type="project" value="UniProtKB-SubCell"/>
</dbReference>
<dbReference type="Pfam" id="PF03092">
    <property type="entry name" value="BT1"/>
    <property type="match status" value="1"/>
</dbReference>
<reference evidence="9 10" key="1">
    <citation type="journal article" date="2013" name="BMC Genomics">
        <title>The miniature genome of a carnivorous plant Genlisea aurea contains a low number of genes and short non-coding sequences.</title>
        <authorList>
            <person name="Leushkin E.V."/>
            <person name="Sutormin R.A."/>
            <person name="Nabieva E.R."/>
            <person name="Penin A.A."/>
            <person name="Kondrashov A.S."/>
            <person name="Logacheva M.D."/>
        </authorList>
    </citation>
    <scope>NUCLEOTIDE SEQUENCE [LARGE SCALE GENOMIC DNA]</scope>
</reference>
<keyword evidence="6 8" id="KW-0472">Membrane</keyword>
<proteinExistence type="inferred from homology"/>